<evidence type="ECO:0000313" key="2">
    <source>
        <dbReference type="Proteomes" id="UP000092993"/>
    </source>
</evidence>
<organism evidence="1 2">
    <name type="scientific">Grifola frondosa</name>
    <name type="common">Maitake</name>
    <name type="synonym">Polyporus frondosus</name>
    <dbReference type="NCBI Taxonomy" id="5627"/>
    <lineage>
        <taxon>Eukaryota</taxon>
        <taxon>Fungi</taxon>
        <taxon>Dikarya</taxon>
        <taxon>Basidiomycota</taxon>
        <taxon>Agaricomycotina</taxon>
        <taxon>Agaricomycetes</taxon>
        <taxon>Polyporales</taxon>
        <taxon>Grifolaceae</taxon>
        <taxon>Grifola</taxon>
    </lineage>
</organism>
<protein>
    <submittedName>
        <fullName evidence="1">Uncharacterized protein</fullName>
    </submittedName>
</protein>
<accession>A0A1C7MG44</accession>
<dbReference type="EMBL" id="LUGG01000004">
    <property type="protein sequence ID" value="OBZ75439.1"/>
    <property type="molecule type" value="Genomic_DNA"/>
</dbReference>
<keyword evidence="2" id="KW-1185">Reference proteome</keyword>
<dbReference type="Proteomes" id="UP000092993">
    <property type="component" value="Unassembled WGS sequence"/>
</dbReference>
<dbReference type="AlphaFoldDB" id="A0A1C7MG44"/>
<evidence type="ECO:0000313" key="1">
    <source>
        <dbReference type="EMBL" id="OBZ75439.1"/>
    </source>
</evidence>
<proteinExistence type="predicted"/>
<reference evidence="1 2" key="1">
    <citation type="submission" date="2016-03" db="EMBL/GenBank/DDBJ databases">
        <title>Whole genome sequencing of Grifola frondosa 9006-11.</title>
        <authorList>
            <person name="Min B."/>
            <person name="Park H."/>
            <person name="Kim J.-G."/>
            <person name="Cho H."/>
            <person name="Oh Y.-L."/>
            <person name="Kong W.-S."/>
            <person name="Choi I.-G."/>
        </authorList>
    </citation>
    <scope>NUCLEOTIDE SEQUENCE [LARGE SCALE GENOMIC DNA]</scope>
    <source>
        <strain evidence="1 2">9006-11</strain>
    </source>
</reference>
<comment type="caution">
    <text evidence="1">The sequence shown here is derived from an EMBL/GenBank/DDBJ whole genome shotgun (WGS) entry which is preliminary data.</text>
</comment>
<sequence length="67" mass="7400">MANSSVSTRETRRIYAYALTSVSTRNGPFMEKNPIGKATVALLQGFHWQINLSPALAPLALVKHEFP</sequence>
<gene>
    <name evidence="1" type="ORF">A0H81_04906</name>
</gene>
<name>A0A1C7MG44_GRIFR</name>